<gene>
    <name evidence="8" type="primary">mleN</name>
    <name evidence="8" type="ORF">ERS852392_01309</name>
</gene>
<protein>
    <submittedName>
        <fullName evidence="8">Malate-2H(+)/Na(+)-lactate antiporter</fullName>
    </submittedName>
</protein>
<feature type="transmembrane region" description="Helical" evidence="6">
    <location>
        <begin position="366"/>
        <end position="395"/>
    </location>
</feature>
<keyword evidence="4 6" id="KW-1133">Transmembrane helix</keyword>
<feature type="transmembrane region" description="Helical" evidence="6">
    <location>
        <begin position="190"/>
        <end position="209"/>
    </location>
</feature>
<name>A0A173ZLV0_9FIRM</name>
<comment type="subcellular location">
    <subcellularLocation>
        <location evidence="1">Cell membrane</location>
        <topology evidence="1">Multi-pass membrane protein</topology>
    </subcellularLocation>
</comment>
<keyword evidence="2" id="KW-1003">Cell membrane</keyword>
<feature type="transmembrane region" description="Helical" evidence="6">
    <location>
        <begin position="146"/>
        <end position="170"/>
    </location>
</feature>
<feature type="transmembrane region" description="Helical" evidence="6">
    <location>
        <begin position="65"/>
        <end position="86"/>
    </location>
</feature>
<evidence type="ECO:0000256" key="4">
    <source>
        <dbReference type="ARBA" id="ARBA00022989"/>
    </source>
</evidence>
<dbReference type="PANTHER" id="PTHR43478">
    <property type="entry name" value="NA+/H+ ANTIPORTER-RELATED"/>
    <property type="match status" value="1"/>
</dbReference>
<accession>A0A173ZLV0</accession>
<organism evidence="8 9">
    <name type="scientific">Roseburia inulinivorans</name>
    <dbReference type="NCBI Taxonomy" id="360807"/>
    <lineage>
        <taxon>Bacteria</taxon>
        <taxon>Bacillati</taxon>
        <taxon>Bacillota</taxon>
        <taxon>Clostridia</taxon>
        <taxon>Lachnospirales</taxon>
        <taxon>Lachnospiraceae</taxon>
        <taxon>Roseburia</taxon>
    </lineage>
</organism>
<dbReference type="GO" id="GO:0005886">
    <property type="term" value="C:plasma membrane"/>
    <property type="evidence" value="ECO:0007669"/>
    <property type="project" value="UniProtKB-SubCell"/>
</dbReference>
<dbReference type="EMBL" id="CYYR01000007">
    <property type="protein sequence ID" value="CUN76619.1"/>
    <property type="molecule type" value="Genomic_DNA"/>
</dbReference>
<feature type="transmembrane region" description="Helical" evidence="6">
    <location>
        <begin position="325"/>
        <end position="346"/>
    </location>
</feature>
<evidence type="ECO:0000256" key="5">
    <source>
        <dbReference type="ARBA" id="ARBA00023136"/>
    </source>
</evidence>
<dbReference type="RefSeq" id="WP_055301820.1">
    <property type="nucleotide sequence ID" value="NZ_CYYR01000007.1"/>
</dbReference>
<evidence type="ECO:0000256" key="3">
    <source>
        <dbReference type="ARBA" id="ARBA00022692"/>
    </source>
</evidence>
<feature type="transmembrane region" description="Helical" evidence="6">
    <location>
        <begin position="449"/>
        <end position="466"/>
    </location>
</feature>
<evidence type="ECO:0000256" key="2">
    <source>
        <dbReference type="ARBA" id="ARBA00022475"/>
    </source>
</evidence>
<keyword evidence="5 6" id="KW-0472">Membrane</keyword>
<keyword evidence="3 6" id="KW-0812">Transmembrane</keyword>
<dbReference type="Proteomes" id="UP000095395">
    <property type="component" value="Unassembled WGS sequence"/>
</dbReference>
<evidence type="ECO:0000259" key="7">
    <source>
        <dbReference type="Pfam" id="PF03553"/>
    </source>
</evidence>
<feature type="transmembrane region" description="Helical" evidence="6">
    <location>
        <begin position="245"/>
        <end position="266"/>
    </location>
</feature>
<evidence type="ECO:0000313" key="9">
    <source>
        <dbReference type="Proteomes" id="UP000095395"/>
    </source>
</evidence>
<sequence length="502" mass="53842">MDFVGTVWALLPPVIAIVLALITKEVYMSLFIGVVTGALLYTNFSPVGTIEAIFEVMMEKLGDSWNVGILIFLVFLGIIVALMTRAGGSAAYGKWAGNKIKTRSGALLSTFALGVVIFVDDYFNCLTVGNVMRPVTDKQKISRAKLAYIIDATAAPICIIAPISSWAAAVTGYTNGDGFSLFLQTIPFNLYAWLTILMVIFMGVTGLDYGPMKKFEENAAKGDLFSGKNDYENVKENIISAKGKVIDLVLPVIFLIASCIICMIYTGGFFEGESFINAFANCDASMGLVMGSFITLVFVFLLYLPRRVITFSEFAECIPQGFKMMVSAILILVLAWTLGGFCSTKLEAGAFVSSMLSGNMTATSLFPAILFLVGSGLAFATGTSWGTFGILIPIVTAMFPETDPMLVVCIAASLAGSVCGDHMSPISDTTIMASAGAQCHHVDHVSTQLPYALTVGGCCVIAYLVAGFTKNVFLTMAAGVILLFAVLSFIRYRQAHKCDMMK</sequence>
<proteinExistence type="predicted"/>
<feature type="transmembrane region" description="Helical" evidence="6">
    <location>
        <begin position="286"/>
        <end position="304"/>
    </location>
</feature>
<evidence type="ECO:0000256" key="1">
    <source>
        <dbReference type="ARBA" id="ARBA00004651"/>
    </source>
</evidence>
<dbReference type="Pfam" id="PF03553">
    <property type="entry name" value="Na_H_antiporter"/>
    <property type="match status" value="1"/>
</dbReference>
<feature type="transmembrane region" description="Helical" evidence="6">
    <location>
        <begin position="472"/>
        <end position="492"/>
    </location>
</feature>
<feature type="transmembrane region" description="Helical" evidence="6">
    <location>
        <begin position="26"/>
        <end position="44"/>
    </location>
</feature>
<dbReference type="InterPro" id="IPR018461">
    <property type="entry name" value="Na/H_Antiport_NhaC-like_C"/>
</dbReference>
<feature type="domain" description="Na+/H+ antiporter NhaC-like C-terminal" evidence="7">
    <location>
        <begin position="147"/>
        <end position="468"/>
    </location>
</feature>
<dbReference type="PANTHER" id="PTHR43478:SF1">
    <property type="entry name" value="NA+_H+ ANTIPORTER NHAC-LIKE C-TERMINAL DOMAIN-CONTAINING PROTEIN"/>
    <property type="match status" value="1"/>
</dbReference>
<evidence type="ECO:0000313" key="8">
    <source>
        <dbReference type="EMBL" id="CUN76619.1"/>
    </source>
</evidence>
<dbReference type="AlphaFoldDB" id="A0A173ZLV0"/>
<reference evidence="8 9" key="1">
    <citation type="submission" date="2015-09" db="EMBL/GenBank/DDBJ databases">
        <authorList>
            <consortium name="Pathogen Informatics"/>
        </authorList>
    </citation>
    <scope>NUCLEOTIDE SEQUENCE [LARGE SCALE GENOMIC DNA]</scope>
    <source>
        <strain evidence="8 9">2789STDY5608835</strain>
    </source>
</reference>
<evidence type="ECO:0000256" key="6">
    <source>
        <dbReference type="SAM" id="Phobius"/>
    </source>
</evidence>